<dbReference type="Proteomes" id="UP000612329">
    <property type="component" value="Unassembled WGS sequence"/>
</dbReference>
<evidence type="ECO:0000313" key="2">
    <source>
        <dbReference type="EMBL" id="GGK18369.1"/>
    </source>
</evidence>
<dbReference type="SUPFAM" id="SSF49299">
    <property type="entry name" value="PKD domain"/>
    <property type="match status" value="1"/>
</dbReference>
<accession>A0A8J3FIC6</accession>
<keyword evidence="1" id="KW-0732">Signal</keyword>
<feature type="chain" id="PRO_5035201682" description="PKD domain-containing protein" evidence="1">
    <location>
        <begin position="26"/>
        <end position="297"/>
    </location>
</feature>
<keyword evidence="3" id="KW-1185">Reference proteome</keyword>
<reference evidence="2" key="2">
    <citation type="submission" date="2020-09" db="EMBL/GenBank/DDBJ databases">
        <authorList>
            <person name="Sun Q."/>
            <person name="Ohkuma M."/>
        </authorList>
    </citation>
    <scope>NUCLEOTIDE SEQUENCE</scope>
    <source>
        <strain evidence="2">JCM 12862</strain>
    </source>
</reference>
<dbReference type="InterPro" id="IPR035986">
    <property type="entry name" value="PKD_dom_sf"/>
</dbReference>
<evidence type="ECO:0008006" key="4">
    <source>
        <dbReference type="Google" id="ProtNLM"/>
    </source>
</evidence>
<reference evidence="2" key="1">
    <citation type="journal article" date="2014" name="Int. J. Syst. Evol. Microbiol.">
        <title>Complete genome sequence of Corynebacterium casei LMG S-19264T (=DSM 44701T), isolated from a smear-ripened cheese.</title>
        <authorList>
            <consortium name="US DOE Joint Genome Institute (JGI-PGF)"/>
            <person name="Walter F."/>
            <person name="Albersmeier A."/>
            <person name="Kalinowski J."/>
            <person name="Ruckert C."/>
        </authorList>
    </citation>
    <scope>NUCLEOTIDE SEQUENCE</scope>
    <source>
        <strain evidence="2">JCM 12862</strain>
    </source>
</reference>
<comment type="caution">
    <text evidence="2">The sequence shown here is derived from an EMBL/GenBank/DDBJ whole genome shotgun (WGS) entry which is preliminary data.</text>
</comment>
<feature type="signal peptide" evidence="1">
    <location>
        <begin position="1"/>
        <end position="25"/>
    </location>
</feature>
<gene>
    <name evidence="2" type="ORF">GCM10007962_10680</name>
</gene>
<name>A0A8J3FIC6_9FLAO</name>
<proteinExistence type="predicted"/>
<organism evidence="2 3">
    <name type="scientific">Yeosuana aromativorans</name>
    <dbReference type="NCBI Taxonomy" id="288019"/>
    <lineage>
        <taxon>Bacteria</taxon>
        <taxon>Pseudomonadati</taxon>
        <taxon>Bacteroidota</taxon>
        <taxon>Flavobacteriia</taxon>
        <taxon>Flavobacteriales</taxon>
        <taxon>Flavobacteriaceae</taxon>
        <taxon>Yeosuana</taxon>
    </lineage>
</organism>
<dbReference type="AlphaFoldDB" id="A0A8J3FIC6"/>
<evidence type="ECO:0000256" key="1">
    <source>
        <dbReference type="SAM" id="SignalP"/>
    </source>
</evidence>
<dbReference type="PROSITE" id="PS51257">
    <property type="entry name" value="PROKAR_LIPOPROTEIN"/>
    <property type="match status" value="1"/>
</dbReference>
<dbReference type="RefSeq" id="WP_188650793.1">
    <property type="nucleotide sequence ID" value="NZ_BMNR01000002.1"/>
</dbReference>
<sequence length="297" mass="31375">MNIKIRITKYSVIMFSLISMILMTACQPEDSFKNNGLAATDIDASFTVTPVNGVTNRYTLQAQSTANVITNWWDVGDGSGMFRGKVNEEIFLPDAGTYTLSHTAVAKGGATYMSSQELTVDESDPNSGNIVKGGKFATPEDIAQWTIGGTGSSDGVWTFANGKATLTASGYGGRGIYQAVDVIEGKTYQIDMLVSSTSGVSDTWFEIYCGYSVPTTSGDYNEGGKLMTINTWAGCGGDPFSGKLSVVGCDLGAITYPNEPGKFVATATGTAYLVIRGGGNDMRDGIAITNVEMRGTN</sequence>
<evidence type="ECO:0000313" key="3">
    <source>
        <dbReference type="Proteomes" id="UP000612329"/>
    </source>
</evidence>
<dbReference type="EMBL" id="BMNR01000002">
    <property type="protein sequence ID" value="GGK18369.1"/>
    <property type="molecule type" value="Genomic_DNA"/>
</dbReference>
<protein>
    <recommendedName>
        <fullName evidence="4">PKD domain-containing protein</fullName>
    </recommendedName>
</protein>